<dbReference type="Proteomes" id="UP001255246">
    <property type="component" value="Unassembled WGS sequence"/>
</dbReference>
<keyword evidence="2" id="KW-0808">Transferase</keyword>
<dbReference type="GO" id="GO:0016757">
    <property type="term" value="F:glycosyltransferase activity"/>
    <property type="evidence" value="ECO:0007669"/>
    <property type="project" value="UniProtKB-KW"/>
</dbReference>
<dbReference type="InterPro" id="IPR029044">
    <property type="entry name" value="Nucleotide-diphossugar_trans"/>
</dbReference>
<gene>
    <name evidence="2" type="ORF">RM706_12430</name>
</gene>
<dbReference type="EC" id="2.4.-.-" evidence="2"/>
<proteinExistence type="predicted"/>
<dbReference type="Pfam" id="PF00535">
    <property type="entry name" value="Glycos_transf_2"/>
    <property type="match status" value="1"/>
</dbReference>
<comment type="caution">
    <text evidence="2">The sequence shown here is derived from an EMBL/GenBank/DDBJ whole genome shotgun (WGS) entry which is preliminary data.</text>
</comment>
<dbReference type="PANTHER" id="PTHR22916">
    <property type="entry name" value="GLYCOSYLTRANSFERASE"/>
    <property type="match status" value="1"/>
</dbReference>
<keyword evidence="2" id="KW-0328">Glycosyltransferase</keyword>
<reference evidence="2 3" key="1">
    <citation type="submission" date="2023-09" db="EMBL/GenBank/DDBJ databases">
        <authorList>
            <person name="Rey-Velasco X."/>
        </authorList>
    </citation>
    <scope>NUCLEOTIDE SEQUENCE [LARGE SCALE GENOMIC DNA]</scope>
    <source>
        <strain evidence="2 3">F388</strain>
    </source>
</reference>
<dbReference type="SUPFAM" id="SSF53448">
    <property type="entry name" value="Nucleotide-diphospho-sugar transferases"/>
    <property type="match status" value="1"/>
</dbReference>
<keyword evidence="3" id="KW-1185">Reference proteome</keyword>
<dbReference type="InterPro" id="IPR001173">
    <property type="entry name" value="Glyco_trans_2-like"/>
</dbReference>
<dbReference type="RefSeq" id="WP_311351969.1">
    <property type="nucleotide sequence ID" value="NZ_JAVRHR010000002.1"/>
</dbReference>
<organism evidence="2 3">
    <name type="scientific">Croceitalea rosinachiae</name>
    <dbReference type="NCBI Taxonomy" id="3075596"/>
    <lineage>
        <taxon>Bacteria</taxon>
        <taxon>Pseudomonadati</taxon>
        <taxon>Bacteroidota</taxon>
        <taxon>Flavobacteriia</taxon>
        <taxon>Flavobacteriales</taxon>
        <taxon>Flavobacteriaceae</taxon>
        <taxon>Croceitalea</taxon>
    </lineage>
</organism>
<evidence type="ECO:0000259" key="1">
    <source>
        <dbReference type="Pfam" id="PF00535"/>
    </source>
</evidence>
<protein>
    <submittedName>
        <fullName evidence="2">Glycosyltransferase</fullName>
        <ecNumber evidence="2">2.4.-.-</ecNumber>
    </submittedName>
</protein>
<evidence type="ECO:0000313" key="2">
    <source>
        <dbReference type="EMBL" id="MDT0607847.1"/>
    </source>
</evidence>
<dbReference type="EMBL" id="JAVRHR010000002">
    <property type="protein sequence ID" value="MDT0607847.1"/>
    <property type="molecule type" value="Genomic_DNA"/>
</dbReference>
<dbReference type="CDD" id="cd00761">
    <property type="entry name" value="Glyco_tranf_GTA_type"/>
    <property type="match status" value="1"/>
</dbReference>
<sequence>MKLSVIIPLYNKEKQIERCLISLLTQDLLSSEYEIIIVDDGSTDFSNSIAQQYADGHKNIHLHCQKNAGSGAARNTGLEASKGNYVYFLDADDYVANNVFKRLIQLSELNNLEVLGFNFKYVDDVDGIIPNSTTQNIQDISVKVMDGMEFIQKYDFRAEVWWYITKRTFLTDSKLKFPHDRFVQDANFTATLILRTNRISKVNFDVYRYVKTKDSSSRTNDPKIMLKWMNDLVTAVEEYDDLVKSLDSSNLFVYNEVVKKIKRKQHAWVFAIFIKAFKCRLYFKDLKKILFKLKKLDAYPISSKYGSIGAFKAYNMILIPVFNNRILLSLALRVSKFVNFTGIVFK</sequence>
<evidence type="ECO:0000313" key="3">
    <source>
        <dbReference type="Proteomes" id="UP001255246"/>
    </source>
</evidence>
<name>A0ABU3AEA6_9FLAO</name>
<dbReference type="Gene3D" id="3.90.550.10">
    <property type="entry name" value="Spore Coat Polysaccharide Biosynthesis Protein SpsA, Chain A"/>
    <property type="match status" value="1"/>
</dbReference>
<feature type="domain" description="Glycosyltransferase 2-like" evidence="1">
    <location>
        <begin position="4"/>
        <end position="134"/>
    </location>
</feature>
<accession>A0ABU3AEA6</accession>